<dbReference type="InterPro" id="IPR050270">
    <property type="entry name" value="DegV_domain_contain"/>
</dbReference>
<name>A0A0G3VTN3_9ZZZZ</name>
<dbReference type="SUPFAM" id="SSF82549">
    <property type="entry name" value="DAK1/DegV-like"/>
    <property type="match status" value="1"/>
</dbReference>
<keyword evidence="1" id="KW-0446">Lipid-binding</keyword>
<dbReference type="EMBL" id="KP892657">
    <property type="protein sequence ID" value="AKL88143.1"/>
    <property type="molecule type" value="Genomic_DNA"/>
</dbReference>
<dbReference type="Gene3D" id="3.30.1180.10">
    <property type="match status" value="1"/>
</dbReference>
<accession>A0A0G3VTN3</accession>
<dbReference type="InterPro" id="IPR043168">
    <property type="entry name" value="DegV_C"/>
</dbReference>
<evidence type="ECO:0000256" key="1">
    <source>
        <dbReference type="ARBA" id="ARBA00023121"/>
    </source>
</evidence>
<evidence type="ECO:0000313" key="2">
    <source>
        <dbReference type="EMBL" id="AKL88143.1"/>
    </source>
</evidence>
<dbReference type="PANTHER" id="PTHR33434">
    <property type="entry name" value="DEGV DOMAIN-CONTAINING PROTEIN DR_1986-RELATED"/>
    <property type="match status" value="1"/>
</dbReference>
<dbReference type="PANTHER" id="PTHR33434:SF2">
    <property type="entry name" value="FATTY ACID-BINDING PROTEIN TM_1468"/>
    <property type="match status" value="1"/>
</dbReference>
<dbReference type="NCBIfam" id="TIGR00762">
    <property type="entry name" value="DegV"/>
    <property type="match status" value="1"/>
</dbReference>
<protein>
    <submittedName>
        <fullName evidence="2">DegV family protein</fullName>
    </submittedName>
</protein>
<dbReference type="PROSITE" id="PS51482">
    <property type="entry name" value="DEGV"/>
    <property type="match status" value="1"/>
</dbReference>
<dbReference type="InterPro" id="IPR003797">
    <property type="entry name" value="DegV"/>
</dbReference>
<proteinExistence type="predicted"/>
<dbReference type="Gene3D" id="3.40.50.10170">
    <property type="match status" value="1"/>
</dbReference>
<dbReference type="AlphaFoldDB" id="A0A0G3VTN3"/>
<organism evidence="2">
    <name type="scientific">uncultured organism</name>
    <dbReference type="NCBI Taxonomy" id="155900"/>
    <lineage>
        <taxon>unclassified sequences</taxon>
        <taxon>environmental samples</taxon>
    </lineage>
</organism>
<dbReference type="Pfam" id="PF02645">
    <property type="entry name" value="DegV"/>
    <property type="match status" value="1"/>
</dbReference>
<dbReference type="GO" id="GO:0008289">
    <property type="term" value="F:lipid binding"/>
    <property type="evidence" value="ECO:0007669"/>
    <property type="project" value="UniProtKB-KW"/>
</dbReference>
<sequence length="284" mass="31016">MVTDSTADLPRELIEEYDIHVVPLTVHIDGEVFEDRVTITPAEFMRRLTATSTFPTTSQPSVGRFQEVFNRLAEEYDAIISIHISSRLSGTYQSALLARDTINGRLPISVIDSRSTSMGLGFAVLRAAKLAKAGYDLATIDRATRRAMESIHAVFLVDTLEYLRRGGRIGRAAEIVGTVLQLKPILRLEDGVVVPHARTRTRRKATAGLIELVRDFPRIDQLAILTTSGSSGAERVADALADRCPRERMIFAELSPVLAAHVGPGALGVIVYEGDAPLSVEEVP</sequence>
<reference evidence="2" key="1">
    <citation type="journal article" date="2015" name="Front. Microbiol.">
        <title>Identification of novel esterase-active enzymes from hot environments by use of the host bacterium Thermus thermophilus.</title>
        <authorList>
            <person name="Leis B."/>
            <person name="Angelov A."/>
            <person name="Mientus M."/>
            <person name="Li H."/>
            <person name="Pham V.T."/>
            <person name="Lauinger B."/>
            <person name="Bongen P."/>
            <person name="Pietruszka J."/>
            <person name="Goncalves L.G."/>
            <person name="Santos H."/>
            <person name="Liebl W."/>
        </authorList>
    </citation>
    <scope>NUCLEOTIDE SEQUENCE</scope>
</reference>